<accession>A0A2W1L7S5</accession>
<sequence length="315" mass="33542">MKTAKQIGLVILLVAAVFTLSACAKEGNKDLVVLTGGEQGTYYPLGGALSQIINEHVEGLTATAVVSGASVVNVNDVNDGKGDLAFIQNDIAYYAAEGTQMFEGKVDKFKAVAALYPEVIQIVAAADSGIANVEDLRGKRVAVGDQGSGAEANARQILEAHGLTYDDIKAEYMAFSDAAGNIQDGNIDAAFITAGTPTAAIEALKVSRPITLVSITPDKVSELTEKYPYYTSFTIPKDVYGTETDATTVTVQSMLIASDELSEEQVYRITKGMFEHLDTFASTHQAGQHITRETALEGISVELHPGAQKYYDETK</sequence>
<reference evidence="2 3" key="1">
    <citation type="submission" date="2018-06" db="EMBL/GenBank/DDBJ databases">
        <title>Paenibacillus imtechensis sp. nov.</title>
        <authorList>
            <person name="Pinnaka A.K."/>
            <person name="Singh H."/>
            <person name="Kaur M."/>
        </authorList>
    </citation>
    <scope>NUCLEOTIDE SEQUENCE [LARGE SCALE GENOMIC DNA]</scope>
    <source>
        <strain evidence="2 3">SMB1</strain>
    </source>
</reference>
<evidence type="ECO:0000313" key="2">
    <source>
        <dbReference type="EMBL" id="PZD96208.1"/>
    </source>
</evidence>
<proteinExistence type="predicted"/>
<organism evidence="2 3">
    <name type="scientific">Paenibacillus sambharensis</name>
    <dbReference type="NCBI Taxonomy" id="1803190"/>
    <lineage>
        <taxon>Bacteria</taxon>
        <taxon>Bacillati</taxon>
        <taxon>Bacillota</taxon>
        <taxon>Bacilli</taxon>
        <taxon>Bacillales</taxon>
        <taxon>Paenibacillaceae</taxon>
        <taxon>Paenibacillus</taxon>
    </lineage>
</organism>
<dbReference type="Pfam" id="PF16868">
    <property type="entry name" value="NMT1_3"/>
    <property type="match status" value="1"/>
</dbReference>
<evidence type="ECO:0000313" key="3">
    <source>
        <dbReference type="Proteomes" id="UP000249522"/>
    </source>
</evidence>
<protein>
    <submittedName>
        <fullName evidence="2">C4-dicarboxylate ABC transporter substrate-binding protein</fullName>
    </submittedName>
</protein>
<dbReference type="NCBIfam" id="TIGR02122">
    <property type="entry name" value="TRAP_TAXI"/>
    <property type="match status" value="1"/>
</dbReference>
<feature type="signal peptide" evidence="1">
    <location>
        <begin position="1"/>
        <end position="24"/>
    </location>
</feature>
<keyword evidence="1" id="KW-0732">Signal</keyword>
<feature type="chain" id="PRO_5016126069" evidence="1">
    <location>
        <begin position="25"/>
        <end position="315"/>
    </location>
</feature>
<dbReference type="PANTHER" id="PTHR42941">
    <property type="entry name" value="SLL1037 PROTEIN"/>
    <property type="match status" value="1"/>
</dbReference>
<dbReference type="AlphaFoldDB" id="A0A2W1L7S5"/>
<dbReference type="CDD" id="cd13567">
    <property type="entry name" value="PBP2_TtGluBP"/>
    <property type="match status" value="1"/>
</dbReference>
<gene>
    <name evidence="2" type="ORF">DNH61_09650</name>
</gene>
<dbReference type="Gene3D" id="3.40.190.10">
    <property type="entry name" value="Periplasmic binding protein-like II"/>
    <property type="match status" value="2"/>
</dbReference>
<keyword evidence="3" id="KW-1185">Reference proteome</keyword>
<dbReference type="InterPro" id="IPR011852">
    <property type="entry name" value="TRAP_TAXI"/>
</dbReference>
<dbReference type="SUPFAM" id="SSF53850">
    <property type="entry name" value="Periplasmic binding protein-like II"/>
    <property type="match status" value="1"/>
</dbReference>
<dbReference type="Proteomes" id="UP000249522">
    <property type="component" value="Unassembled WGS sequence"/>
</dbReference>
<dbReference type="PROSITE" id="PS51257">
    <property type="entry name" value="PROKAR_LIPOPROTEIN"/>
    <property type="match status" value="1"/>
</dbReference>
<dbReference type="PANTHER" id="PTHR42941:SF1">
    <property type="entry name" value="SLL1037 PROTEIN"/>
    <property type="match status" value="1"/>
</dbReference>
<evidence type="ECO:0000256" key="1">
    <source>
        <dbReference type="SAM" id="SignalP"/>
    </source>
</evidence>
<dbReference type="OrthoDB" id="9776669at2"/>
<name>A0A2W1L7S5_9BACL</name>
<comment type="caution">
    <text evidence="2">The sequence shown here is derived from an EMBL/GenBank/DDBJ whole genome shotgun (WGS) entry which is preliminary data.</text>
</comment>
<dbReference type="EMBL" id="QKRB01000042">
    <property type="protein sequence ID" value="PZD96208.1"/>
    <property type="molecule type" value="Genomic_DNA"/>
</dbReference>